<protein>
    <submittedName>
        <fullName evidence="2">Uncharacterized protein</fullName>
    </submittedName>
</protein>
<feature type="region of interest" description="Disordered" evidence="1">
    <location>
        <begin position="220"/>
        <end position="257"/>
    </location>
</feature>
<organism evidence="2 3">
    <name type="scientific">Mesorhizobium cantuariense</name>
    <dbReference type="NCBI Taxonomy" id="1300275"/>
    <lineage>
        <taxon>Bacteria</taxon>
        <taxon>Pseudomonadati</taxon>
        <taxon>Pseudomonadota</taxon>
        <taxon>Alphaproteobacteria</taxon>
        <taxon>Hyphomicrobiales</taxon>
        <taxon>Phyllobacteriaceae</taxon>
        <taxon>Mesorhizobium</taxon>
    </lineage>
</organism>
<dbReference type="EMBL" id="JBHRVD010000001">
    <property type="protein sequence ID" value="MFC3323319.1"/>
    <property type="molecule type" value="Genomic_DNA"/>
</dbReference>
<gene>
    <name evidence="2" type="ORF">ACFOJ9_16250</name>
</gene>
<reference evidence="3" key="1">
    <citation type="journal article" date="2019" name="Int. J. Syst. Evol. Microbiol.">
        <title>The Global Catalogue of Microorganisms (GCM) 10K type strain sequencing project: providing services to taxonomists for standard genome sequencing and annotation.</title>
        <authorList>
            <consortium name="The Broad Institute Genomics Platform"/>
            <consortium name="The Broad Institute Genome Sequencing Center for Infectious Disease"/>
            <person name="Wu L."/>
            <person name="Ma J."/>
        </authorList>
    </citation>
    <scope>NUCLEOTIDE SEQUENCE [LARGE SCALE GENOMIC DNA]</scope>
    <source>
        <strain evidence="3">ICMP 19515</strain>
    </source>
</reference>
<comment type="caution">
    <text evidence="2">The sequence shown here is derived from an EMBL/GenBank/DDBJ whole genome shotgun (WGS) entry which is preliminary data.</text>
</comment>
<feature type="compositionally biased region" description="Basic and acidic residues" evidence="1">
    <location>
        <begin position="1"/>
        <end position="10"/>
    </location>
</feature>
<feature type="region of interest" description="Disordered" evidence="1">
    <location>
        <begin position="1"/>
        <end position="40"/>
    </location>
</feature>
<dbReference type="RefSeq" id="WP_378979838.1">
    <property type="nucleotide sequence ID" value="NZ_JBHRVD010000001.1"/>
</dbReference>
<dbReference type="Proteomes" id="UP001595648">
    <property type="component" value="Unassembled WGS sequence"/>
</dbReference>
<name>A0ABV7MPY1_9HYPH</name>
<feature type="compositionally biased region" description="Polar residues" evidence="1">
    <location>
        <begin position="235"/>
        <end position="257"/>
    </location>
</feature>
<evidence type="ECO:0000313" key="2">
    <source>
        <dbReference type="EMBL" id="MFC3323319.1"/>
    </source>
</evidence>
<keyword evidence="3" id="KW-1185">Reference proteome</keyword>
<evidence type="ECO:0000256" key="1">
    <source>
        <dbReference type="SAM" id="MobiDB-lite"/>
    </source>
</evidence>
<proteinExistence type="predicted"/>
<feature type="compositionally biased region" description="Polar residues" evidence="1">
    <location>
        <begin position="155"/>
        <end position="165"/>
    </location>
</feature>
<accession>A0ABV7MPY1</accession>
<feature type="region of interest" description="Disordered" evidence="1">
    <location>
        <begin position="150"/>
        <end position="174"/>
    </location>
</feature>
<evidence type="ECO:0000313" key="3">
    <source>
        <dbReference type="Proteomes" id="UP001595648"/>
    </source>
</evidence>
<feature type="compositionally biased region" description="Basic and acidic residues" evidence="1">
    <location>
        <begin position="19"/>
        <end position="31"/>
    </location>
</feature>
<sequence>MTGAEKKPMPDDEIAPPKPKWEPSGRSRHADLPSAKAVPMHWPTDWRGRHEAADTWGIVAAQIAQTKSHFRVLLALSKSIRRDTGTTADGNETLAAWTGGMDATDVSKAVSFFAKVGLLVVEIGFLPGPDGKVRKGRKVRLAMPDPFPAGVSIELPNQRSTSNQVGARPQDQFAESSWVRVPADGTRTQISLSASSDKKQGTAMDAGTKAVDVAIHVKPGSAAQTVNDGRERTAAPSQGAASIESPASSADTNTEIQ</sequence>